<dbReference type="GO" id="GO:0007218">
    <property type="term" value="P:neuropeptide signaling pathway"/>
    <property type="evidence" value="ECO:0007669"/>
    <property type="project" value="UniProtKB-KW"/>
</dbReference>
<dbReference type="AlphaFoldDB" id="E9N020"/>
<accession>E9N020</accession>
<organism evidence="1">
    <name type="scientific">Bombyx mori</name>
    <name type="common">Silk moth</name>
    <dbReference type="NCBI Taxonomy" id="7091"/>
    <lineage>
        <taxon>Eukaryota</taxon>
        <taxon>Metazoa</taxon>
        <taxon>Ecdysozoa</taxon>
        <taxon>Arthropoda</taxon>
        <taxon>Hexapoda</taxon>
        <taxon>Insecta</taxon>
        <taxon>Pterygota</taxon>
        <taxon>Neoptera</taxon>
        <taxon>Endopterygota</taxon>
        <taxon>Lepidoptera</taxon>
        <taxon>Glossata</taxon>
        <taxon>Ditrysia</taxon>
        <taxon>Bombycoidea</taxon>
        <taxon>Bombycidae</taxon>
        <taxon>Bombycinae</taxon>
        <taxon>Bombyx</taxon>
    </lineage>
</organism>
<proteinExistence type="predicted"/>
<protein>
    <submittedName>
        <fullName evidence="1">Neuropeptide-like 4F</fullName>
    </submittedName>
</protein>
<dbReference type="InParanoid" id="E9N020"/>
<name>E9N020_BOMMO</name>
<dbReference type="HOGENOM" id="CLU_2673229_0_0_1"/>
<dbReference type="EMBL" id="HQ386682">
    <property type="protein sequence ID" value="ADW40540.1"/>
    <property type="molecule type" value="Genomic_DNA"/>
</dbReference>
<dbReference type="OMA" id="PAVKCQY"/>
<sequence>MFNKFVVFFALLAVSLAAPNPKAAPEPAPQFLPYTSLDYVYTPGLVPSVVSPYASAAGAVPITYSALPSATYYVR</sequence>
<dbReference type="PaxDb" id="7091-BGIBMGA011769-TA"/>
<evidence type="ECO:0000313" key="1">
    <source>
        <dbReference type="EMBL" id="ADW40540.1"/>
    </source>
</evidence>
<keyword evidence="1" id="KW-0527">Neuropeptide</keyword>
<reference evidence="1" key="1">
    <citation type="journal article" date="2011" name="BMC Neurosci.">
        <title>Microarray-based gene expression profiles of silkworm brains.</title>
        <authorList>
            <person name="Gan L."/>
            <person name="Liu X."/>
            <person name="Xiang Z."/>
            <person name="He N."/>
        </authorList>
    </citation>
    <scope>NUCLEOTIDE SEQUENCE</scope>
</reference>